<organism evidence="2 3">
    <name type="scientific">Deinococcus piscis</name>
    <dbReference type="NCBI Taxonomy" id="394230"/>
    <lineage>
        <taxon>Bacteria</taxon>
        <taxon>Thermotogati</taxon>
        <taxon>Deinococcota</taxon>
        <taxon>Deinococci</taxon>
        <taxon>Deinococcales</taxon>
        <taxon>Deinococcaceae</taxon>
        <taxon>Deinococcus</taxon>
    </lineage>
</organism>
<evidence type="ECO:0000313" key="2">
    <source>
        <dbReference type="EMBL" id="GHF92622.1"/>
    </source>
</evidence>
<sequence length="194" mass="19601">MQTLKGRVGTLRSGMTLSLKGDGHVFRGTLGLPLVGDTLRLSTGYRGAAGEVKAHFLQGGRVRLQMAGQLNHTGLDLRLSGCLLGEPLQANVRRGLLEGHLGNGSTEHALFLIEREGRFQGQLVSPEGRSIGLNLRGNAPLTVAAVAAACAYACLYENGQNSGSDSSSGDSGGDGGWGDGDGGGDGGGGGGGGE</sequence>
<evidence type="ECO:0000313" key="3">
    <source>
        <dbReference type="Proteomes" id="UP000632154"/>
    </source>
</evidence>
<protein>
    <submittedName>
        <fullName evidence="2">Uncharacterized protein</fullName>
    </submittedName>
</protein>
<reference evidence="3" key="1">
    <citation type="journal article" date="2019" name="Int. J. Syst. Evol. Microbiol.">
        <title>The Global Catalogue of Microorganisms (GCM) 10K type strain sequencing project: providing services to taxonomists for standard genome sequencing and annotation.</title>
        <authorList>
            <consortium name="The Broad Institute Genomics Platform"/>
            <consortium name="The Broad Institute Genome Sequencing Center for Infectious Disease"/>
            <person name="Wu L."/>
            <person name="Ma J."/>
        </authorList>
    </citation>
    <scope>NUCLEOTIDE SEQUENCE [LARGE SCALE GENOMIC DNA]</scope>
    <source>
        <strain evidence="3">CGMCC 1.18439</strain>
    </source>
</reference>
<proteinExistence type="predicted"/>
<dbReference type="Proteomes" id="UP000632154">
    <property type="component" value="Unassembled WGS sequence"/>
</dbReference>
<feature type="compositionally biased region" description="Gly residues" evidence="1">
    <location>
        <begin position="170"/>
        <end position="194"/>
    </location>
</feature>
<comment type="caution">
    <text evidence="2">The sequence shown here is derived from an EMBL/GenBank/DDBJ whole genome shotgun (WGS) entry which is preliminary data.</text>
</comment>
<keyword evidence="3" id="KW-1185">Reference proteome</keyword>
<feature type="region of interest" description="Disordered" evidence="1">
    <location>
        <begin position="161"/>
        <end position="194"/>
    </location>
</feature>
<accession>A0ABQ3JWT1</accession>
<gene>
    <name evidence="2" type="ORF">GCM10017783_00520</name>
</gene>
<name>A0ABQ3JWT1_9DEIO</name>
<dbReference type="RefSeq" id="WP_189641660.1">
    <property type="nucleotide sequence ID" value="NZ_BNAL01000001.1"/>
</dbReference>
<evidence type="ECO:0000256" key="1">
    <source>
        <dbReference type="SAM" id="MobiDB-lite"/>
    </source>
</evidence>
<dbReference type="EMBL" id="BNAL01000001">
    <property type="protein sequence ID" value="GHF92622.1"/>
    <property type="molecule type" value="Genomic_DNA"/>
</dbReference>